<sequence>MFDNYIFIKHIFLFILNSSYIYSYHNFSFSSAGSVCISSILDTGMVEPVKMILVTGGVISGVGKGIISSSLGVLLKAHGYRVSFIKIDPYINIDAGTFSPFEHGEVFVLDDGGEVDLDLGNYERFLNIRLTRDNNITTGKIYQQVIERERRGDYLGKTVQTIPHITNAIIEWVERVAAIPVDGKNQRPEVCIVELGGTIGDIESMPFVAAFEKFQRPKFKDHLMTVHVSVILEPKSTGELKTKPMQNSMRNLRASGLTPDLLVCRSERPLNKALREKIAAFGMVELEQVIGVHDVSNIYKVPLLLHKQNVLEMVVKRLKLTAVNAEGTLTQKPNLFQWTHLSNLCDSFQEEVRIALVGKYVQIPDAYASLNKALRHSAIHAKRQLVISYICSEHLEETNDSERISDYNHAWEMIKQCHGIVVPGGFGGRGIEGKIAACKYARENNIPFLDLFYIILHFIFLNILIFQCLKIKKMHRFHYRLFHFLIAVINFLGICLGMQCAVIEFARNVCGIKGANSTEFDKTLVGEQQVVIDMPEHRGEEKGMGGTMRLGLRDTVFLTNNCKLRRLYDARKISERHRHRYEVNPRIVPKLSRAGLLFIGMGADGNGAHMNGSVSSYTSLMKLAESKTTKAVEENDTQEVYEISDAQEREVLLSKIEDLCRIENETDTTSVRMEIFELQGHPFFVGVQFHPEYLSHPLQPSPPFFGLICAASGQLESFLRGSKIPSPMSVLKAAENYSSDVAENVLQATHLFVNKVGIFPDQNTDEAQLNGCS</sequence>
<dbReference type="Pfam" id="PF00117">
    <property type="entry name" value="GATase"/>
    <property type="match status" value="2"/>
</dbReference>
<keyword evidence="10" id="KW-0472">Membrane</keyword>
<evidence type="ECO:0000256" key="1">
    <source>
        <dbReference type="ARBA" id="ARBA00005171"/>
    </source>
</evidence>
<dbReference type="Pfam" id="PF06418">
    <property type="entry name" value="CTP_synth_N"/>
    <property type="match status" value="1"/>
</dbReference>
<dbReference type="OrthoDB" id="1739076at2759"/>
<dbReference type="CDD" id="cd03113">
    <property type="entry name" value="CTPS_N"/>
    <property type="match status" value="1"/>
</dbReference>
<organism evidence="13 14">
    <name type="scientific">Onchocerca flexuosa</name>
    <dbReference type="NCBI Taxonomy" id="387005"/>
    <lineage>
        <taxon>Eukaryota</taxon>
        <taxon>Metazoa</taxon>
        <taxon>Ecdysozoa</taxon>
        <taxon>Nematoda</taxon>
        <taxon>Chromadorea</taxon>
        <taxon>Rhabditida</taxon>
        <taxon>Spirurina</taxon>
        <taxon>Spiruromorpha</taxon>
        <taxon>Filarioidea</taxon>
        <taxon>Onchocercidae</taxon>
        <taxon>Onchocerca</taxon>
    </lineage>
</organism>
<dbReference type="AlphaFoldDB" id="A0A238BP04"/>
<dbReference type="InterPro" id="IPR033828">
    <property type="entry name" value="GATase1_CTP_Synthase"/>
</dbReference>
<dbReference type="GO" id="GO:0019856">
    <property type="term" value="P:pyrimidine nucleobase biosynthetic process"/>
    <property type="evidence" value="ECO:0007669"/>
    <property type="project" value="TreeGrafter"/>
</dbReference>
<dbReference type="NCBIfam" id="TIGR00337">
    <property type="entry name" value="PyrG"/>
    <property type="match status" value="1"/>
</dbReference>
<evidence type="ECO:0000256" key="8">
    <source>
        <dbReference type="ARBA" id="ARBA00047781"/>
    </source>
</evidence>
<evidence type="ECO:0000313" key="13">
    <source>
        <dbReference type="EMBL" id="OZC06972.1"/>
    </source>
</evidence>
<keyword evidence="3 9" id="KW-0436">Ligase</keyword>
<dbReference type="SUPFAM" id="SSF52540">
    <property type="entry name" value="P-loop containing nucleoside triphosphate hydrolases"/>
    <property type="match status" value="1"/>
</dbReference>
<keyword evidence="5 9" id="KW-0067">ATP-binding</keyword>
<keyword evidence="7 9" id="KW-0665">Pyrimidine biosynthesis</keyword>
<dbReference type="FunFam" id="3.40.50.300:FF:000207">
    <property type="entry name" value="CTP synthase"/>
    <property type="match status" value="1"/>
</dbReference>
<dbReference type="EMBL" id="KZ270049">
    <property type="protein sequence ID" value="OZC06972.1"/>
    <property type="molecule type" value="Genomic_DNA"/>
</dbReference>
<protein>
    <recommendedName>
        <fullName evidence="9">CTP synthase</fullName>
        <ecNumber evidence="9">6.3.4.2</ecNumber>
    </recommendedName>
    <alternativeName>
        <fullName evidence="9">UTP--ammonia ligase</fullName>
    </alternativeName>
</protein>
<evidence type="ECO:0000256" key="4">
    <source>
        <dbReference type="ARBA" id="ARBA00022741"/>
    </source>
</evidence>
<dbReference type="PANTHER" id="PTHR11550:SF0">
    <property type="entry name" value="CTP SYNTHASE-RELATED"/>
    <property type="match status" value="1"/>
</dbReference>
<dbReference type="InterPro" id="IPR027417">
    <property type="entry name" value="P-loop_NTPase"/>
</dbReference>
<keyword evidence="14" id="KW-1185">Reference proteome</keyword>
<comment type="similarity">
    <text evidence="2 9">Belongs to the CTP synthase family.</text>
</comment>
<dbReference type="InterPro" id="IPR017456">
    <property type="entry name" value="CTP_synthase_N"/>
</dbReference>
<feature type="domain" description="Glutamine amidotransferase" evidence="11">
    <location>
        <begin position="488"/>
        <end position="590"/>
    </location>
</feature>
<dbReference type="SUPFAM" id="SSF52317">
    <property type="entry name" value="Class I glutamine amidotransferase-like"/>
    <property type="match status" value="3"/>
</dbReference>
<gene>
    <name evidence="13" type="ORF">X798_06017</name>
</gene>
<dbReference type="GO" id="GO:0097268">
    <property type="term" value="C:cytoophidium"/>
    <property type="evidence" value="ECO:0007669"/>
    <property type="project" value="TreeGrafter"/>
</dbReference>
<evidence type="ECO:0000313" key="14">
    <source>
        <dbReference type="Proteomes" id="UP000242913"/>
    </source>
</evidence>
<dbReference type="EC" id="6.3.4.2" evidence="9"/>
<evidence type="ECO:0000256" key="9">
    <source>
        <dbReference type="RuleBase" id="RU810713"/>
    </source>
</evidence>
<keyword evidence="4 9" id="KW-0547">Nucleotide-binding</keyword>
<dbReference type="InterPro" id="IPR017926">
    <property type="entry name" value="GATASE"/>
</dbReference>
<comment type="catalytic activity">
    <reaction evidence="8 9">
        <text>UTP + L-glutamine + ATP + H2O = CTP + L-glutamate + ADP + phosphate + 2 H(+)</text>
        <dbReference type="Rhea" id="RHEA:26426"/>
        <dbReference type="ChEBI" id="CHEBI:15377"/>
        <dbReference type="ChEBI" id="CHEBI:15378"/>
        <dbReference type="ChEBI" id="CHEBI:29985"/>
        <dbReference type="ChEBI" id="CHEBI:30616"/>
        <dbReference type="ChEBI" id="CHEBI:37563"/>
        <dbReference type="ChEBI" id="CHEBI:43474"/>
        <dbReference type="ChEBI" id="CHEBI:46398"/>
        <dbReference type="ChEBI" id="CHEBI:58359"/>
        <dbReference type="ChEBI" id="CHEBI:456216"/>
        <dbReference type="EC" id="6.3.4.2"/>
    </reaction>
</comment>
<dbReference type="InterPro" id="IPR029062">
    <property type="entry name" value="Class_I_gatase-like"/>
</dbReference>
<evidence type="ECO:0000256" key="7">
    <source>
        <dbReference type="ARBA" id="ARBA00022975"/>
    </source>
</evidence>
<evidence type="ECO:0000256" key="3">
    <source>
        <dbReference type="ARBA" id="ARBA00022598"/>
    </source>
</evidence>
<feature type="transmembrane region" description="Helical" evidence="10">
    <location>
        <begin position="451"/>
        <end position="469"/>
    </location>
</feature>
<dbReference type="NCBIfam" id="NF003792">
    <property type="entry name" value="PRK05380.1"/>
    <property type="match status" value="1"/>
</dbReference>
<dbReference type="CDD" id="cd01746">
    <property type="entry name" value="GATase1_CTP_Synthase"/>
    <property type="match status" value="1"/>
</dbReference>
<evidence type="ECO:0000259" key="11">
    <source>
        <dbReference type="Pfam" id="PF00117"/>
    </source>
</evidence>
<dbReference type="Gene3D" id="3.40.50.880">
    <property type="match status" value="2"/>
</dbReference>
<feature type="transmembrane region" description="Helical" evidence="10">
    <location>
        <begin position="481"/>
        <end position="506"/>
    </location>
</feature>
<dbReference type="Gene3D" id="3.40.50.300">
    <property type="entry name" value="P-loop containing nucleotide triphosphate hydrolases"/>
    <property type="match status" value="1"/>
</dbReference>
<keyword evidence="10" id="KW-0812">Transmembrane</keyword>
<dbReference type="PANTHER" id="PTHR11550">
    <property type="entry name" value="CTP SYNTHASE"/>
    <property type="match status" value="1"/>
</dbReference>
<keyword evidence="6 9" id="KW-0315">Glutamine amidotransferase</keyword>
<evidence type="ECO:0000259" key="12">
    <source>
        <dbReference type="Pfam" id="PF06418"/>
    </source>
</evidence>
<keyword evidence="10" id="KW-1133">Transmembrane helix</keyword>
<dbReference type="GO" id="GO:0044210">
    <property type="term" value="P:'de novo' CTP biosynthetic process"/>
    <property type="evidence" value="ECO:0007669"/>
    <property type="project" value="UniProtKB-UniRule"/>
</dbReference>
<evidence type="ECO:0000256" key="10">
    <source>
        <dbReference type="SAM" id="Phobius"/>
    </source>
</evidence>
<evidence type="ECO:0000256" key="2">
    <source>
        <dbReference type="ARBA" id="ARBA00007533"/>
    </source>
</evidence>
<reference evidence="13 14" key="1">
    <citation type="submission" date="2015-12" db="EMBL/GenBank/DDBJ databases">
        <title>Draft genome of the nematode, Onchocerca flexuosa.</title>
        <authorList>
            <person name="Mitreva M."/>
        </authorList>
    </citation>
    <scope>NUCLEOTIDE SEQUENCE [LARGE SCALE GENOMIC DNA]</scope>
    <source>
        <strain evidence="13">Red Deer</strain>
    </source>
</reference>
<feature type="domain" description="CTP synthase N-terminal" evidence="12">
    <location>
        <begin position="50"/>
        <end position="320"/>
    </location>
</feature>
<dbReference type="GO" id="GO:0042802">
    <property type="term" value="F:identical protein binding"/>
    <property type="evidence" value="ECO:0007669"/>
    <property type="project" value="TreeGrafter"/>
</dbReference>
<dbReference type="Proteomes" id="UP000242913">
    <property type="component" value="Unassembled WGS sequence"/>
</dbReference>
<name>A0A238BP04_9BILA</name>
<proteinExistence type="inferred from homology"/>
<comment type="pathway">
    <text evidence="1 9">Pyrimidine metabolism; CTP biosynthesis via de novo pathway; CTP from UDP: step 2/2.</text>
</comment>
<dbReference type="GO" id="GO:0003883">
    <property type="term" value="F:CTP synthase activity"/>
    <property type="evidence" value="ECO:0007669"/>
    <property type="project" value="UniProtKB-UniRule"/>
</dbReference>
<evidence type="ECO:0000256" key="6">
    <source>
        <dbReference type="ARBA" id="ARBA00022962"/>
    </source>
</evidence>
<dbReference type="InterPro" id="IPR004468">
    <property type="entry name" value="CTP_synthase"/>
</dbReference>
<dbReference type="GO" id="GO:0005737">
    <property type="term" value="C:cytoplasm"/>
    <property type="evidence" value="ECO:0007669"/>
    <property type="project" value="TreeGrafter"/>
</dbReference>
<dbReference type="UniPathway" id="UPA00159">
    <property type="reaction ID" value="UER00277"/>
</dbReference>
<evidence type="ECO:0000256" key="5">
    <source>
        <dbReference type="ARBA" id="ARBA00022840"/>
    </source>
</evidence>
<dbReference type="GO" id="GO:0005524">
    <property type="term" value="F:ATP binding"/>
    <property type="evidence" value="ECO:0007669"/>
    <property type="project" value="UniProtKB-KW"/>
</dbReference>
<comment type="function">
    <text evidence="9">Catalyzes the ATP-dependent amination of UTP to CTP with either L-glutamine or ammonia as the source of nitrogen.</text>
</comment>
<feature type="domain" description="Glutamine amidotransferase" evidence="11">
    <location>
        <begin position="363"/>
        <end position="449"/>
    </location>
</feature>
<accession>A0A238BP04</accession>